<comment type="caution">
    <text evidence="2">The sequence shown here is derived from an EMBL/GenBank/DDBJ whole genome shotgun (WGS) entry which is preliminary data.</text>
</comment>
<dbReference type="OrthoDB" id="9815002at2"/>
<dbReference type="InterPro" id="IPR023346">
    <property type="entry name" value="Lysozyme-like_dom_sf"/>
</dbReference>
<proteinExistence type="predicted"/>
<dbReference type="PANTHER" id="PTHR37423">
    <property type="entry name" value="SOLUBLE LYTIC MUREIN TRANSGLYCOSYLASE-RELATED"/>
    <property type="match status" value="1"/>
</dbReference>
<feature type="domain" description="Transglycosylase SLT" evidence="1">
    <location>
        <begin position="86"/>
        <end position="187"/>
    </location>
</feature>
<dbReference type="Gene3D" id="1.10.530.10">
    <property type="match status" value="1"/>
</dbReference>
<evidence type="ECO:0000313" key="3">
    <source>
        <dbReference type="Proteomes" id="UP000295066"/>
    </source>
</evidence>
<dbReference type="CDD" id="cd00254">
    <property type="entry name" value="LT-like"/>
    <property type="match status" value="1"/>
</dbReference>
<dbReference type="AlphaFoldDB" id="A0A4V3HHG2"/>
<dbReference type="InterPro" id="IPR008258">
    <property type="entry name" value="Transglycosylase_SLT_dom_1"/>
</dbReference>
<dbReference type="RefSeq" id="WP_133955421.1">
    <property type="nucleotide sequence ID" value="NZ_SORI01000001.1"/>
</dbReference>
<gene>
    <name evidence="2" type="ORF">C8D99_101198</name>
</gene>
<dbReference type="SUPFAM" id="SSF53955">
    <property type="entry name" value="Lysozyme-like"/>
    <property type="match status" value="1"/>
</dbReference>
<name>A0A4V3HHG2_9BACT</name>
<dbReference type="PANTHER" id="PTHR37423:SF2">
    <property type="entry name" value="MEMBRANE-BOUND LYTIC MUREIN TRANSGLYCOSYLASE C"/>
    <property type="match status" value="1"/>
</dbReference>
<keyword evidence="3" id="KW-1185">Reference proteome</keyword>
<dbReference type="Proteomes" id="UP000295066">
    <property type="component" value="Unassembled WGS sequence"/>
</dbReference>
<accession>A0A4V3HHG2</accession>
<evidence type="ECO:0000259" key="1">
    <source>
        <dbReference type="Pfam" id="PF01464"/>
    </source>
</evidence>
<sequence length="205" mass="22644">MRANLSGVSRVMGRIEEIERKIRPQKDEEVREEKQDRFVDVLERAEKKERNRPEADEKTRHPVVPGIVSPERTVSGGWENHIAPLAAKYGVEEALVRAVIRMESGGQTGAVSPKGAMGLMQLMPGTARMLGVDDPFDPVQNLEGGIKYLSQLSDKYQGDLVKTLAAYNAGPGRVDSYGGVPPFAETQKYVKNVLSMYRKNSGSDD</sequence>
<protein>
    <submittedName>
        <fullName evidence="2">Transglycosylase-like protein with SLT domain</fullName>
    </submittedName>
</protein>
<organism evidence="2 3">
    <name type="scientific">Aminivibrio pyruvatiphilus</name>
    <dbReference type="NCBI Taxonomy" id="1005740"/>
    <lineage>
        <taxon>Bacteria</taxon>
        <taxon>Thermotogati</taxon>
        <taxon>Synergistota</taxon>
        <taxon>Synergistia</taxon>
        <taxon>Synergistales</taxon>
        <taxon>Aminobacteriaceae</taxon>
        <taxon>Aminivibrio</taxon>
    </lineage>
</organism>
<dbReference type="Pfam" id="PF01464">
    <property type="entry name" value="SLT"/>
    <property type="match status" value="1"/>
</dbReference>
<evidence type="ECO:0000313" key="2">
    <source>
        <dbReference type="EMBL" id="TDY65051.1"/>
    </source>
</evidence>
<dbReference type="EMBL" id="SORI01000001">
    <property type="protein sequence ID" value="TDY65051.1"/>
    <property type="molecule type" value="Genomic_DNA"/>
</dbReference>
<reference evidence="2 3" key="1">
    <citation type="submission" date="2019-03" db="EMBL/GenBank/DDBJ databases">
        <title>Genomic Encyclopedia of Type Strains, Phase IV (KMG-IV): sequencing the most valuable type-strain genomes for metagenomic binning, comparative biology and taxonomic classification.</title>
        <authorList>
            <person name="Goeker M."/>
        </authorList>
    </citation>
    <scope>NUCLEOTIDE SEQUENCE [LARGE SCALE GENOMIC DNA]</scope>
    <source>
        <strain evidence="2 3">DSM 25964</strain>
    </source>
</reference>